<proteinExistence type="predicted"/>
<reference evidence="1 2" key="1">
    <citation type="submission" date="2014-03" db="EMBL/GenBank/DDBJ databases">
        <title>Genome sequence of Clostridium litorale W6, DSM 5388.</title>
        <authorList>
            <person name="Poehlein A."/>
            <person name="Jagirdar A."/>
            <person name="Khonsari B."/>
            <person name="Chibani C.M."/>
            <person name="Gutierrez Gutierrez D.A."/>
            <person name="Davydova E."/>
            <person name="Alghaithi H.S."/>
            <person name="Nair K.P."/>
            <person name="Dhamotharan K."/>
            <person name="Chandran L."/>
            <person name="G W."/>
            <person name="Daniel R."/>
        </authorList>
    </citation>
    <scope>NUCLEOTIDE SEQUENCE [LARGE SCALE GENOMIC DNA]</scope>
    <source>
        <strain evidence="1 2">W6</strain>
    </source>
</reference>
<protein>
    <submittedName>
        <fullName evidence="1">Uncharacterized protein</fullName>
    </submittedName>
</protein>
<comment type="caution">
    <text evidence="1">The sequence shown here is derived from an EMBL/GenBank/DDBJ whole genome shotgun (WGS) entry which is preliminary data.</text>
</comment>
<evidence type="ECO:0000313" key="1">
    <source>
        <dbReference type="EMBL" id="KDR94444.1"/>
    </source>
</evidence>
<keyword evidence="2" id="KW-1185">Reference proteome</keyword>
<sequence>MLKKIKLNLTVMESMLYYWEATKDREKVGEAFIKAVAGAKEMKLTYDDDFDEESARRGLSAISNTEPFVPKNRNEGRFWNDNMWMLEDMDYMRAIMQPLKVLNLDSVIEEVNSKGDFGVEEVEVVFLPLHLKPYYTSSDTLLINFFCVKPEGVESAAPTDSNLDIDVEAREMIEMNDLKSFIASKLMELK</sequence>
<evidence type="ECO:0000313" key="2">
    <source>
        <dbReference type="Proteomes" id="UP000027946"/>
    </source>
</evidence>
<organism evidence="1 2">
    <name type="scientific">Peptoclostridium litorale DSM 5388</name>
    <dbReference type="NCBI Taxonomy" id="1121324"/>
    <lineage>
        <taxon>Bacteria</taxon>
        <taxon>Bacillati</taxon>
        <taxon>Bacillota</taxon>
        <taxon>Clostridia</taxon>
        <taxon>Peptostreptococcales</taxon>
        <taxon>Peptoclostridiaceae</taxon>
        <taxon>Peptoclostridium</taxon>
    </lineage>
</organism>
<dbReference type="EMBL" id="JJMM01000020">
    <property type="protein sequence ID" value="KDR94444.1"/>
    <property type="molecule type" value="Genomic_DNA"/>
</dbReference>
<dbReference type="STRING" id="1121324.CLIT_20c00890"/>
<dbReference type="eggNOG" id="ENOG502ZQXU">
    <property type="taxonomic scope" value="Bacteria"/>
</dbReference>
<dbReference type="AlphaFoldDB" id="A0A069RBI9"/>
<dbReference type="OrthoDB" id="362018at2"/>
<dbReference type="RefSeq" id="WP_052636298.1">
    <property type="nucleotide sequence ID" value="NZ_FSRH01000012.1"/>
</dbReference>
<name>A0A069RBI9_PEPLI</name>
<accession>A0A069RBI9</accession>
<dbReference type="Proteomes" id="UP000027946">
    <property type="component" value="Unassembled WGS sequence"/>
</dbReference>
<gene>
    <name evidence="1" type="ORF">CLIT_20c00890</name>
</gene>